<name>A0A1E7DRN2_9BACI</name>
<dbReference type="AlphaFoldDB" id="A0A1E7DRN2"/>
<organism evidence="1 2">
    <name type="scientific">Domibacillus iocasae</name>
    <dbReference type="NCBI Taxonomy" id="1714016"/>
    <lineage>
        <taxon>Bacteria</taxon>
        <taxon>Bacillati</taxon>
        <taxon>Bacillota</taxon>
        <taxon>Bacilli</taxon>
        <taxon>Bacillales</taxon>
        <taxon>Bacillaceae</taxon>
        <taxon>Domibacillus</taxon>
    </lineage>
</organism>
<gene>
    <name evidence="1" type="ORF">BA724_02675</name>
</gene>
<keyword evidence="2" id="KW-1185">Reference proteome</keyword>
<dbReference type="OrthoDB" id="9803988at2"/>
<protein>
    <submittedName>
        <fullName evidence="1">Uncharacterized protein</fullName>
    </submittedName>
</protein>
<dbReference type="EMBL" id="MAMP01000012">
    <property type="protein sequence ID" value="OES45727.1"/>
    <property type="molecule type" value="Genomic_DNA"/>
</dbReference>
<evidence type="ECO:0000313" key="1">
    <source>
        <dbReference type="EMBL" id="OES45727.1"/>
    </source>
</evidence>
<dbReference type="Proteomes" id="UP000095658">
    <property type="component" value="Unassembled WGS sequence"/>
</dbReference>
<accession>A0A1E7DRN2</accession>
<evidence type="ECO:0000313" key="2">
    <source>
        <dbReference type="Proteomes" id="UP000095658"/>
    </source>
</evidence>
<sequence>MVETGTKHLLEWVREWPLEREVERPASGRYPDLRGSICFNERWHRGKPSSIDDDHLWSFFMH</sequence>
<proteinExistence type="predicted"/>
<comment type="caution">
    <text evidence="1">The sequence shown here is derived from an EMBL/GenBank/DDBJ whole genome shotgun (WGS) entry which is preliminary data.</text>
</comment>
<reference evidence="1 2" key="1">
    <citation type="submission" date="2016-06" db="EMBL/GenBank/DDBJ databases">
        <title>Domibacillus iocasae genome sequencing.</title>
        <authorList>
            <person name="Verma A."/>
            <person name="Pal Y."/>
            <person name="Ojha A.K."/>
            <person name="Krishnamurthi S."/>
        </authorList>
    </citation>
    <scope>NUCLEOTIDE SEQUENCE [LARGE SCALE GENOMIC DNA]</scope>
    <source>
        <strain evidence="1 2">DSM 29979</strain>
    </source>
</reference>